<dbReference type="EMBL" id="JBHSSI010000025">
    <property type="protein sequence ID" value="MFC6260075.1"/>
    <property type="molecule type" value="Genomic_DNA"/>
</dbReference>
<keyword evidence="2" id="KW-1185">Reference proteome</keyword>
<gene>
    <name evidence="1" type="ORF">ACFP1C_03875</name>
</gene>
<protein>
    <recommendedName>
        <fullName evidence="3">MerR family transcriptional regulator</fullName>
    </recommendedName>
</protein>
<accession>A0ABW1TEG6</accession>
<comment type="caution">
    <text evidence="1">The sequence shown here is derived from an EMBL/GenBank/DDBJ whole genome shotgun (WGS) entry which is preliminary data.</text>
</comment>
<name>A0ABW1TEG6_9LACO</name>
<dbReference type="Proteomes" id="UP001596283">
    <property type="component" value="Unassembled WGS sequence"/>
</dbReference>
<evidence type="ECO:0000313" key="2">
    <source>
        <dbReference type="Proteomes" id="UP001596283"/>
    </source>
</evidence>
<evidence type="ECO:0008006" key="3">
    <source>
        <dbReference type="Google" id="ProtNLM"/>
    </source>
</evidence>
<organism evidence="1 2">
    <name type="scientific">Levilactobacillus fujinensis</name>
    <dbReference type="NCBI Taxonomy" id="2486024"/>
    <lineage>
        <taxon>Bacteria</taxon>
        <taxon>Bacillati</taxon>
        <taxon>Bacillota</taxon>
        <taxon>Bacilli</taxon>
        <taxon>Lactobacillales</taxon>
        <taxon>Lactobacillaceae</taxon>
        <taxon>Levilactobacillus</taxon>
    </lineage>
</organism>
<dbReference type="SUPFAM" id="SSF46955">
    <property type="entry name" value="Putative DNA-binding domain"/>
    <property type="match status" value="1"/>
</dbReference>
<proteinExistence type="predicted"/>
<dbReference type="InterPro" id="IPR009061">
    <property type="entry name" value="DNA-bd_dom_put_sf"/>
</dbReference>
<evidence type="ECO:0000313" key="1">
    <source>
        <dbReference type="EMBL" id="MFC6260075.1"/>
    </source>
</evidence>
<dbReference type="Gene3D" id="1.10.1660.10">
    <property type="match status" value="1"/>
</dbReference>
<sequence length="110" mass="12941">MSDQVLNDYDTWIRRDETGPAKRQYGDTDLVYLQTIAALYTMGFTAEEVATYLQFDERDQRTTAQRLRLLTRKRKERLAEIHQCESQVAAIDYLRFHLNAGSQNVHDRTQ</sequence>
<reference evidence="2" key="1">
    <citation type="journal article" date="2019" name="Int. J. Syst. Evol. Microbiol.">
        <title>The Global Catalogue of Microorganisms (GCM) 10K type strain sequencing project: providing services to taxonomists for standard genome sequencing and annotation.</title>
        <authorList>
            <consortium name="The Broad Institute Genomics Platform"/>
            <consortium name="The Broad Institute Genome Sequencing Center for Infectious Disease"/>
            <person name="Wu L."/>
            <person name="Ma J."/>
        </authorList>
    </citation>
    <scope>NUCLEOTIDE SEQUENCE [LARGE SCALE GENOMIC DNA]</scope>
    <source>
        <strain evidence="2">CCM 8908</strain>
    </source>
</reference>